<dbReference type="eggNOG" id="COG1233">
    <property type="taxonomic scope" value="Bacteria"/>
</dbReference>
<dbReference type="HOGENOM" id="CLU_029927_6_1_11"/>
<dbReference type="Gene3D" id="1.25.40.10">
    <property type="entry name" value="Tetratricopeptide repeat domain"/>
    <property type="match status" value="1"/>
</dbReference>
<dbReference type="InterPro" id="IPR001387">
    <property type="entry name" value="Cro/C1-type_HTH"/>
</dbReference>
<dbReference type="RefSeq" id="WP_013422074.1">
    <property type="nucleotide sequence ID" value="NC_014666.1"/>
</dbReference>
<protein>
    <recommendedName>
        <fullName evidence="3">Helix-turn-helix domain protein</fullName>
    </recommendedName>
</protein>
<reference evidence="1 2" key="1">
    <citation type="submission" date="2010-10" db="EMBL/GenBank/DDBJ databases">
        <title>Complete sequence of Frankia sp. EuI1c.</title>
        <authorList>
            <consortium name="US DOE Joint Genome Institute"/>
            <person name="Lucas S."/>
            <person name="Copeland A."/>
            <person name="Lapidus A."/>
            <person name="Cheng J.-F."/>
            <person name="Bruce D."/>
            <person name="Goodwin L."/>
            <person name="Pitluck S."/>
            <person name="Chertkov O."/>
            <person name="Detter J.C."/>
            <person name="Han C."/>
            <person name="Tapia R."/>
            <person name="Land M."/>
            <person name="Hauser L."/>
            <person name="Jeffries C."/>
            <person name="Kyrpides N."/>
            <person name="Ivanova N."/>
            <person name="Mikhailova N."/>
            <person name="Beauchemin N."/>
            <person name="Sen A."/>
            <person name="Sur S.A."/>
            <person name="Gtari M."/>
            <person name="Wall L."/>
            <person name="Tisa L."/>
            <person name="Woyke T."/>
        </authorList>
    </citation>
    <scope>NUCLEOTIDE SEQUENCE [LARGE SCALE GENOMIC DNA]</scope>
    <source>
        <strain evidence="2">DSM 45817 / CECT 9037 / EuI1c</strain>
    </source>
</reference>
<accession>E3IWB1</accession>
<dbReference type="EMBL" id="CP002299">
    <property type="protein sequence ID" value="ADP78953.1"/>
    <property type="molecule type" value="Genomic_DNA"/>
</dbReference>
<dbReference type="GO" id="GO:0003677">
    <property type="term" value="F:DNA binding"/>
    <property type="evidence" value="ECO:0007669"/>
    <property type="project" value="InterPro"/>
</dbReference>
<keyword evidence="2" id="KW-1185">Reference proteome</keyword>
<organism evidence="1 2">
    <name type="scientific">Pseudofrankia inefficax (strain DSM 45817 / CECT 9037 / DDB 130130 / EuI1c)</name>
    <name type="common">Frankia inefficax</name>
    <dbReference type="NCBI Taxonomy" id="298654"/>
    <lineage>
        <taxon>Bacteria</taxon>
        <taxon>Bacillati</taxon>
        <taxon>Actinomycetota</taxon>
        <taxon>Actinomycetes</taxon>
        <taxon>Frankiales</taxon>
        <taxon>Frankiaceae</taxon>
        <taxon>Pseudofrankia</taxon>
    </lineage>
</organism>
<dbReference type="AlphaFoldDB" id="E3IWB1"/>
<evidence type="ECO:0008006" key="3">
    <source>
        <dbReference type="Google" id="ProtNLM"/>
    </source>
</evidence>
<dbReference type="SUPFAM" id="SSF47413">
    <property type="entry name" value="lambda repressor-like DNA-binding domains"/>
    <property type="match status" value="1"/>
</dbReference>
<name>E3IWB1_PSEI1</name>
<evidence type="ECO:0000313" key="1">
    <source>
        <dbReference type="EMBL" id="ADP78953.1"/>
    </source>
</evidence>
<evidence type="ECO:0000313" key="2">
    <source>
        <dbReference type="Proteomes" id="UP000002484"/>
    </source>
</evidence>
<dbReference type="SUPFAM" id="SSF48452">
    <property type="entry name" value="TPR-like"/>
    <property type="match status" value="1"/>
</dbReference>
<sequence length="451" mass="48901">MDTASSRYCRSCGNRLARDNTNPVCARCDRQSRLAPDTAPAVPEQFWHTDHLRDAFTAQHIGRVSVAYRLNPHHPRIISQERLARWLSMTQAQVSRIETGPPVRDLDRLAHWARTLRIPPRLLWFDLPGQPRSTPAAVMVASAEPSRPVPVAGGTLDMIRSAALAFRAADRQLGSGRLYPVVVRFLQTEVAPHLVGDQYPPSAIFSAAASLTDMAGWLAYDDNRGDLAAQHFVQAFGLATAAGDQALSAQTLVSQSQLALENDRPDDAVRLAMAGLALTPDDPQCGALRSRLHVMTARGNALAGSSAASLAALRDAEQELARAIPTGDEWLSPFDEAALAAEAAICLRDLNDWTAAEREALRVLELRTPDRVRSRAFTNLTLATVHLGRGDLDATCEAGNRVLDAATRLDSDRVVDHLRTLGRRLEPHLGLPVVDDLLGRVATALPAGQLA</sequence>
<proteinExistence type="predicted"/>
<dbReference type="KEGG" id="fri:FraEuI1c_0875"/>
<dbReference type="STRING" id="298654.FraEuI1c_0875"/>
<dbReference type="OrthoDB" id="3698213at2"/>
<dbReference type="InterPro" id="IPR010982">
    <property type="entry name" value="Lambda_DNA-bd_dom_sf"/>
</dbReference>
<dbReference type="Proteomes" id="UP000002484">
    <property type="component" value="Chromosome"/>
</dbReference>
<dbReference type="CDD" id="cd00093">
    <property type="entry name" value="HTH_XRE"/>
    <property type="match status" value="1"/>
</dbReference>
<gene>
    <name evidence="1" type="ordered locus">FraEuI1c_0875</name>
</gene>
<dbReference type="InParanoid" id="E3IWB1"/>
<dbReference type="InterPro" id="IPR011990">
    <property type="entry name" value="TPR-like_helical_dom_sf"/>
</dbReference>